<name>A0A1I3HZZ7_SELRU</name>
<reference evidence="1 2" key="1">
    <citation type="submission" date="2016-10" db="EMBL/GenBank/DDBJ databases">
        <authorList>
            <person name="de Groot N.N."/>
        </authorList>
    </citation>
    <scope>NUCLEOTIDE SEQUENCE [LARGE SCALE GENOMIC DNA]</scope>
    <source>
        <strain evidence="1 2">Z108</strain>
    </source>
</reference>
<sequence length="66" mass="7414">MASDVIGRPWAEAEQLLRQAGTHFQTEISCPTRDFFKTDSSCLYVVRERSLADGTLLVTLVAKQKK</sequence>
<dbReference type="Proteomes" id="UP000183639">
    <property type="component" value="Unassembled WGS sequence"/>
</dbReference>
<dbReference type="EMBL" id="FOQK01000036">
    <property type="protein sequence ID" value="SFI41212.1"/>
    <property type="molecule type" value="Genomic_DNA"/>
</dbReference>
<dbReference type="AlphaFoldDB" id="A0A1I3HZZ7"/>
<gene>
    <name evidence="1" type="ORF">SAMN04487861_1365</name>
</gene>
<proteinExistence type="predicted"/>
<dbReference type="OrthoDB" id="1669730at2"/>
<organism evidence="1 2">
    <name type="scientific">Selenomonas ruminantium</name>
    <dbReference type="NCBI Taxonomy" id="971"/>
    <lineage>
        <taxon>Bacteria</taxon>
        <taxon>Bacillati</taxon>
        <taxon>Bacillota</taxon>
        <taxon>Negativicutes</taxon>
        <taxon>Selenomonadales</taxon>
        <taxon>Selenomonadaceae</taxon>
        <taxon>Selenomonas</taxon>
    </lineage>
</organism>
<evidence type="ECO:0000313" key="2">
    <source>
        <dbReference type="Proteomes" id="UP000183639"/>
    </source>
</evidence>
<evidence type="ECO:0000313" key="1">
    <source>
        <dbReference type="EMBL" id="SFI41212.1"/>
    </source>
</evidence>
<dbReference type="RefSeq" id="WP_075445747.1">
    <property type="nucleotide sequence ID" value="NZ_FOQK01000036.1"/>
</dbReference>
<protein>
    <submittedName>
        <fullName evidence="1">Uncharacterized protein</fullName>
    </submittedName>
</protein>
<accession>A0A1I3HZZ7</accession>